<keyword evidence="6" id="KW-1185">Reference proteome</keyword>
<proteinExistence type="inferred from homology"/>
<dbReference type="InterPro" id="IPR025723">
    <property type="entry name" value="ArsA/GET3_ATPase-like"/>
</dbReference>
<sequence length="373" mass="39836">MDVVDAADVDAVRGEVVTVADRFDALELDTLALVESSYRSLAALLAVAGTGHEHGVRFGGIEPEEVVGAPGVQEMLGLHRIVELVDENAWDTVFVDLPSTADAVRTLQLPALVSGYVERLWPRHDRIVAGTGTDPRLTVLVAFLERVVANAEAVRELLFDADRTSTTVVVTPERVGVAEARRTLSAATLMGLDVDTVVVNKVLPKLNSSSVGLVGAHPAVFWFEGWRAAQQSVLDDIETVAGDAGLVVVERSAHEPVGLASLDALVSEDLRPTATGSQAKAADARERRSGPRVAQESGSGLESVYTMTMHLPVVDASTLTLGRVEDDVIIGADGVRTRVRLASVLRRCVVVGADFDDDNLVIRFTPDPNVWPM</sequence>
<reference evidence="6" key="1">
    <citation type="submission" date="2017-06" db="EMBL/GenBank/DDBJ databases">
        <authorList>
            <person name="Varghese N."/>
            <person name="Submissions S."/>
        </authorList>
    </citation>
    <scope>NUCLEOTIDE SEQUENCE [LARGE SCALE GENOMIC DNA]</scope>
    <source>
        <strain evidence="6">JCM 23211</strain>
    </source>
</reference>
<dbReference type="SUPFAM" id="SSF52540">
    <property type="entry name" value="P-loop containing nucleoside triphosphate hydrolases"/>
    <property type="match status" value="1"/>
</dbReference>
<dbReference type="STRING" id="398843.A3K89_00890"/>
<dbReference type="Proteomes" id="UP000198327">
    <property type="component" value="Unassembled WGS sequence"/>
</dbReference>
<gene>
    <name evidence="5" type="ORF">SAMN05421642_111167</name>
</gene>
<dbReference type="InterPro" id="IPR008978">
    <property type="entry name" value="HSP20-like_chaperone"/>
</dbReference>
<name>A0A239KZE4_9NOCA</name>
<feature type="domain" description="ArsA/GET3 Anion-transporting ATPase-like" evidence="3">
    <location>
        <begin position="64"/>
        <end position="265"/>
    </location>
</feature>
<dbReference type="GO" id="GO:0016887">
    <property type="term" value="F:ATP hydrolysis activity"/>
    <property type="evidence" value="ECO:0007669"/>
    <property type="project" value="InterPro"/>
</dbReference>
<dbReference type="AlphaFoldDB" id="A0A239KZE4"/>
<protein>
    <submittedName>
        <fullName evidence="5">Arsenite-transporting ATPase</fullName>
    </submittedName>
</protein>
<accession>A0A239KZE4</accession>
<evidence type="ECO:0000259" key="4">
    <source>
        <dbReference type="Pfam" id="PF17886"/>
    </source>
</evidence>
<dbReference type="PANTHER" id="PTHR10803">
    <property type="entry name" value="ARSENICAL PUMP-DRIVING ATPASE ARSENITE-TRANSLOCATING ATPASE"/>
    <property type="match status" value="1"/>
</dbReference>
<dbReference type="Gene3D" id="3.40.50.300">
    <property type="entry name" value="P-loop containing nucleotide triphosphate hydrolases"/>
    <property type="match status" value="1"/>
</dbReference>
<evidence type="ECO:0000256" key="1">
    <source>
        <dbReference type="ARBA" id="ARBA00011040"/>
    </source>
</evidence>
<evidence type="ECO:0000259" key="3">
    <source>
        <dbReference type="Pfam" id="PF02374"/>
    </source>
</evidence>
<dbReference type="InterPro" id="IPR027417">
    <property type="entry name" value="P-loop_NTPase"/>
</dbReference>
<evidence type="ECO:0000256" key="2">
    <source>
        <dbReference type="SAM" id="MobiDB-lite"/>
    </source>
</evidence>
<dbReference type="PANTHER" id="PTHR10803:SF3">
    <property type="entry name" value="ATPASE GET3"/>
    <property type="match status" value="1"/>
</dbReference>
<organism evidence="5 6">
    <name type="scientific">Rhodococcoides kyotonense</name>
    <dbReference type="NCBI Taxonomy" id="398843"/>
    <lineage>
        <taxon>Bacteria</taxon>
        <taxon>Bacillati</taxon>
        <taxon>Actinomycetota</taxon>
        <taxon>Actinomycetes</taxon>
        <taxon>Mycobacteriales</taxon>
        <taxon>Nocardiaceae</taxon>
        <taxon>Rhodococcoides</taxon>
    </lineage>
</organism>
<comment type="similarity">
    <text evidence="1">Belongs to the arsA ATPase family.</text>
</comment>
<dbReference type="EMBL" id="FZOW01000011">
    <property type="protein sequence ID" value="SNT22644.1"/>
    <property type="molecule type" value="Genomic_DNA"/>
</dbReference>
<evidence type="ECO:0000313" key="5">
    <source>
        <dbReference type="EMBL" id="SNT22644.1"/>
    </source>
</evidence>
<dbReference type="InterPro" id="IPR016300">
    <property type="entry name" value="ATPase_ArsA/GET3"/>
</dbReference>
<dbReference type="GO" id="GO:0005524">
    <property type="term" value="F:ATP binding"/>
    <property type="evidence" value="ECO:0007669"/>
    <property type="project" value="InterPro"/>
</dbReference>
<dbReference type="Pfam" id="PF02374">
    <property type="entry name" value="ArsA_ATPase"/>
    <property type="match status" value="1"/>
</dbReference>
<evidence type="ECO:0000313" key="6">
    <source>
        <dbReference type="Proteomes" id="UP000198327"/>
    </source>
</evidence>
<dbReference type="InterPro" id="IPR040612">
    <property type="entry name" value="ArsA_HSP20-like"/>
</dbReference>
<dbReference type="Gene3D" id="2.60.40.790">
    <property type="match status" value="1"/>
</dbReference>
<dbReference type="CDD" id="cd02035">
    <property type="entry name" value="ArsA"/>
    <property type="match status" value="1"/>
</dbReference>
<feature type="region of interest" description="Disordered" evidence="2">
    <location>
        <begin position="273"/>
        <end position="299"/>
    </location>
</feature>
<dbReference type="Pfam" id="PF17886">
    <property type="entry name" value="ArsA_HSP20"/>
    <property type="match status" value="1"/>
</dbReference>
<feature type="domain" description="ArsA HSP20-like" evidence="4">
    <location>
        <begin position="304"/>
        <end position="364"/>
    </location>
</feature>